<keyword evidence="6" id="KW-1185">Reference proteome</keyword>
<reference evidence="5 6" key="1">
    <citation type="journal article" date="2019" name="Int. J. Syst. Evol. Microbiol.">
        <title>The Global Catalogue of Microorganisms (GCM) 10K type strain sequencing project: providing services to taxonomists for standard genome sequencing and annotation.</title>
        <authorList>
            <consortium name="The Broad Institute Genomics Platform"/>
            <consortium name="The Broad Institute Genome Sequencing Center for Infectious Disease"/>
            <person name="Wu L."/>
            <person name="Ma J."/>
        </authorList>
    </citation>
    <scope>NUCLEOTIDE SEQUENCE [LARGE SCALE GENOMIC DNA]</scope>
    <source>
        <strain evidence="5 6">JCM 15974</strain>
    </source>
</reference>
<name>A0ABN1ITB2_9FLAO</name>
<evidence type="ECO:0000256" key="1">
    <source>
        <dbReference type="ARBA" id="ARBA00023125"/>
    </source>
</evidence>
<evidence type="ECO:0000256" key="2">
    <source>
        <dbReference type="PROSITE-ProRule" id="PRU01091"/>
    </source>
</evidence>
<organism evidence="5 6">
    <name type="scientific">Aquimarina litoralis</name>
    <dbReference type="NCBI Taxonomy" id="584605"/>
    <lineage>
        <taxon>Bacteria</taxon>
        <taxon>Pseudomonadati</taxon>
        <taxon>Bacteroidota</taxon>
        <taxon>Flavobacteriia</taxon>
        <taxon>Flavobacteriales</taxon>
        <taxon>Flavobacteriaceae</taxon>
        <taxon>Aquimarina</taxon>
    </lineage>
</organism>
<dbReference type="InterPro" id="IPR036388">
    <property type="entry name" value="WH-like_DNA-bd_sf"/>
</dbReference>
<keyword evidence="3" id="KW-0812">Transmembrane</keyword>
<dbReference type="EMBL" id="BAAAGE010000002">
    <property type="protein sequence ID" value="GAA0720945.1"/>
    <property type="molecule type" value="Genomic_DNA"/>
</dbReference>
<dbReference type="Pfam" id="PF00486">
    <property type="entry name" value="Trans_reg_C"/>
    <property type="match status" value="1"/>
</dbReference>
<dbReference type="InterPro" id="IPR001867">
    <property type="entry name" value="OmpR/PhoB-type_DNA-bd"/>
</dbReference>
<dbReference type="CDD" id="cd00383">
    <property type="entry name" value="trans_reg_C"/>
    <property type="match status" value="1"/>
</dbReference>
<evidence type="ECO:0000313" key="6">
    <source>
        <dbReference type="Proteomes" id="UP001501758"/>
    </source>
</evidence>
<protein>
    <recommendedName>
        <fullName evidence="4">OmpR/PhoB-type domain-containing protein</fullName>
    </recommendedName>
</protein>
<dbReference type="SMART" id="SM00862">
    <property type="entry name" value="Trans_reg_C"/>
    <property type="match status" value="1"/>
</dbReference>
<keyword evidence="3" id="KW-1133">Transmembrane helix</keyword>
<keyword evidence="1 2" id="KW-0238">DNA-binding</keyword>
<dbReference type="PROSITE" id="PS51755">
    <property type="entry name" value="OMPR_PHOB"/>
    <property type="match status" value="1"/>
</dbReference>
<dbReference type="SUPFAM" id="SSF46894">
    <property type="entry name" value="C-terminal effector domain of the bipartite response regulators"/>
    <property type="match status" value="1"/>
</dbReference>
<dbReference type="Proteomes" id="UP001501758">
    <property type="component" value="Unassembled WGS sequence"/>
</dbReference>
<evidence type="ECO:0000259" key="4">
    <source>
        <dbReference type="PROSITE" id="PS51755"/>
    </source>
</evidence>
<proteinExistence type="predicted"/>
<keyword evidence="3" id="KW-0472">Membrane</keyword>
<dbReference type="InterPro" id="IPR016032">
    <property type="entry name" value="Sig_transdc_resp-reg_C-effctor"/>
</dbReference>
<feature type="domain" description="OmpR/PhoB-type" evidence="4">
    <location>
        <begin position="195"/>
        <end position="292"/>
    </location>
</feature>
<evidence type="ECO:0000256" key="3">
    <source>
        <dbReference type="SAM" id="Phobius"/>
    </source>
</evidence>
<sequence length="296" mass="33834">MFMKKKVKVVAILLIVLVGSISVFSFSSKKISFYPEKVKVALRSVGNQLLLKNNDTTSLVLPIKRISDKTYEISFQKEIAINPEELVEIIDVELKKTELPQNYITELIDCTTKEVSYSYEVLGPIEENSISCIGRNFPESCYTIKVMMLDDTDHSLYGSVGNVYTFSMFVLLLIAMSSLTFFKRKEQNNTTEVNSNHRIIGEFLFFPDQQKLVKDETEISLTTKESEILNLLARQPNQIIKREQLIKEVWEDNGVIVGRSLDMFISKLRKKLTNNAEVKIVNIHGVGYKLEVTTKN</sequence>
<feature type="transmembrane region" description="Helical" evidence="3">
    <location>
        <begin position="163"/>
        <end position="182"/>
    </location>
</feature>
<accession>A0ABN1ITB2</accession>
<gene>
    <name evidence="5" type="ORF">GCM10009430_21660</name>
</gene>
<dbReference type="Gene3D" id="1.10.10.10">
    <property type="entry name" value="Winged helix-like DNA-binding domain superfamily/Winged helix DNA-binding domain"/>
    <property type="match status" value="1"/>
</dbReference>
<feature type="DNA-binding region" description="OmpR/PhoB-type" evidence="2">
    <location>
        <begin position="195"/>
        <end position="292"/>
    </location>
</feature>
<comment type="caution">
    <text evidence="5">The sequence shown here is derived from an EMBL/GenBank/DDBJ whole genome shotgun (WGS) entry which is preliminary data.</text>
</comment>
<evidence type="ECO:0000313" key="5">
    <source>
        <dbReference type="EMBL" id="GAA0720945.1"/>
    </source>
</evidence>